<dbReference type="OrthoDB" id="9774737at2"/>
<dbReference type="Gene3D" id="3.40.50.10330">
    <property type="entry name" value="Probable inorganic polyphosphate/atp-NAD kinase, domain 1"/>
    <property type="match status" value="1"/>
</dbReference>
<dbReference type="PANTHER" id="PTHR20275:SF0">
    <property type="entry name" value="NAD KINASE"/>
    <property type="match status" value="1"/>
</dbReference>
<feature type="active site" description="Proton acceptor" evidence="6">
    <location>
        <position position="68"/>
    </location>
</feature>
<evidence type="ECO:0000256" key="5">
    <source>
        <dbReference type="ARBA" id="ARBA00047925"/>
    </source>
</evidence>
<keyword evidence="1 6" id="KW-0808">Transferase</keyword>
<dbReference type="InterPro" id="IPR017438">
    <property type="entry name" value="ATP-NAD_kinase_N"/>
</dbReference>
<dbReference type="GO" id="GO:0019674">
    <property type="term" value="P:NAD+ metabolic process"/>
    <property type="evidence" value="ECO:0007669"/>
    <property type="project" value="InterPro"/>
</dbReference>
<name>J0LLB8_9BIFI</name>
<comment type="subcellular location">
    <subcellularLocation>
        <location evidence="6">Cytoplasm</location>
    </subcellularLocation>
</comment>
<comment type="caution">
    <text evidence="7">The sequence shown here is derived from an EMBL/GenBank/DDBJ whole genome shotgun (WGS) entry which is preliminary data.</text>
</comment>
<dbReference type="GeneID" id="97292030"/>
<comment type="caution">
    <text evidence="6">Lacks conserved residue(s) required for the propagation of feature annotation.</text>
</comment>
<evidence type="ECO:0000256" key="2">
    <source>
        <dbReference type="ARBA" id="ARBA00022777"/>
    </source>
</evidence>
<comment type="similarity">
    <text evidence="6">Belongs to the NAD kinase family.</text>
</comment>
<dbReference type="NCBIfam" id="NF002892">
    <property type="entry name" value="PRK03372.1"/>
    <property type="match status" value="1"/>
</dbReference>
<dbReference type="eggNOG" id="COG0061">
    <property type="taxonomic scope" value="Bacteria"/>
</dbReference>
<dbReference type="InterPro" id="IPR002504">
    <property type="entry name" value="NADK"/>
</dbReference>
<dbReference type="EMBL" id="AGZS01000006">
    <property type="protein sequence ID" value="EJD64607.1"/>
    <property type="molecule type" value="Genomic_DNA"/>
</dbReference>
<keyword evidence="8" id="KW-1185">Reference proteome</keyword>
<dbReference type="EC" id="2.7.1.23" evidence="6"/>
<feature type="binding site" evidence="6">
    <location>
        <begin position="68"/>
        <end position="69"/>
    </location>
    <ligand>
        <name>NAD(+)</name>
        <dbReference type="ChEBI" id="CHEBI:57540"/>
    </ligand>
</feature>
<keyword evidence="6" id="KW-0963">Cytoplasm</keyword>
<feature type="binding site" evidence="6">
    <location>
        <begin position="184"/>
        <end position="189"/>
    </location>
    <ligand>
        <name>NAD(+)</name>
        <dbReference type="ChEBI" id="CHEBI:57540"/>
    </ligand>
</feature>
<dbReference type="AlphaFoldDB" id="J0LLB8"/>
<feature type="binding site" evidence="6">
    <location>
        <position position="173"/>
    </location>
    <ligand>
        <name>NAD(+)</name>
        <dbReference type="ChEBI" id="CHEBI:57540"/>
    </ligand>
</feature>
<protein>
    <recommendedName>
        <fullName evidence="6">NAD kinase</fullName>
        <ecNumber evidence="6">2.7.1.23</ecNumber>
    </recommendedName>
    <alternativeName>
        <fullName evidence="6">ATP-dependent NAD kinase</fullName>
    </alternativeName>
</protein>
<dbReference type="HAMAP" id="MF_00361">
    <property type="entry name" value="NAD_kinase"/>
    <property type="match status" value="1"/>
</dbReference>
<dbReference type="GO" id="GO:0005524">
    <property type="term" value="F:ATP binding"/>
    <property type="evidence" value="ECO:0007669"/>
    <property type="project" value="UniProtKB-KW"/>
</dbReference>
<keyword evidence="6" id="KW-0547">Nucleotide-binding</keyword>
<keyword evidence="4 6" id="KW-0520">NAD</keyword>
<feature type="binding site" evidence="6">
    <location>
        <position position="208"/>
    </location>
    <ligand>
        <name>NAD(+)</name>
        <dbReference type="ChEBI" id="CHEBI:57540"/>
    </ligand>
</feature>
<feature type="binding site" evidence="6">
    <location>
        <begin position="143"/>
        <end position="144"/>
    </location>
    <ligand>
        <name>NAD(+)</name>
        <dbReference type="ChEBI" id="CHEBI:57540"/>
    </ligand>
</feature>
<dbReference type="GO" id="GO:0006741">
    <property type="term" value="P:NADP+ biosynthetic process"/>
    <property type="evidence" value="ECO:0007669"/>
    <property type="project" value="UniProtKB-UniRule"/>
</dbReference>
<feature type="binding site" evidence="6">
    <location>
        <position position="73"/>
    </location>
    <ligand>
        <name>NAD(+)</name>
        <dbReference type="ChEBI" id="CHEBI:57540"/>
    </ligand>
</feature>
<dbReference type="Pfam" id="PF01513">
    <property type="entry name" value="NAD_kinase"/>
    <property type="match status" value="1"/>
</dbReference>
<comment type="catalytic activity">
    <reaction evidence="5 6">
        <text>NAD(+) + ATP = ADP + NADP(+) + H(+)</text>
        <dbReference type="Rhea" id="RHEA:18629"/>
        <dbReference type="ChEBI" id="CHEBI:15378"/>
        <dbReference type="ChEBI" id="CHEBI:30616"/>
        <dbReference type="ChEBI" id="CHEBI:57540"/>
        <dbReference type="ChEBI" id="CHEBI:58349"/>
        <dbReference type="ChEBI" id="CHEBI:456216"/>
        <dbReference type="EC" id="2.7.1.23"/>
    </reaction>
</comment>
<accession>J0LLB8</accession>
<comment type="function">
    <text evidence="6">Involved in the regulation of the intracellular balance of NAD and NADP, and is a key enzyme in the biosynthesis of NADP. Catalyzes specifically the phosphorylation on 2'-hydroxyl of the adenosine moiety of NAD to yield NADP.</text>
</comment>
<dbReference type="GO" id="GO:0051287">
    <property type="term" value="F:NAD binding"/>
    <property type="evidence" value="ECO:0007669"/>
    <property type="project" value="UniProtKB-ARBA"/>
</dbReference>
<evidence type="ECO:0000313" key="7">
    <source>
        <dbReference type="EMBL" id="EJD64607.1"/>
    </source>
</evidence>
<dbReference type="GO" id="GO:0003951">
    <property type="term" value="F:NAD+ kinase activity"/>
    <property type="evidence" value="ECO:0007669"/>
    <property type="project" value="UniProtKB-UniRule"/>
</dbReference>
<organism evidence="7 8">
    <name type="scientific">Scardovia wiggsiae F0424</name>
    <dbReference type="NCBI Taxonomy" id="857290"/>
    <lineage>
        <taxon>Bacteria</taxon>
        <taxon>Bacillati</taxon>
        <taxon>Actinomycetota</taxon>
        <taxon>Actinomycetes</taxon>
        <taxon>Bifidobacteriales</taxon>
        <taxon>Bifidobacteriaceae</taxon>
        <taxon>Scardovia</taxon>
    </lineage>
</organism>
<dbReference type="GO" id="GO:0005737">
    <property type="term" value="C:cytoplasm"/>
    <property type="evidence" value="ECO:0007669"/>
    <property type="project" value="UniProtKB-SubCell"/>
</dbReference>
<evidence type="ECO:0000313" key="8">
    <source>
        <dbReference type="Proteomes" id="UP000006415"/>
    </source>
</evidence>
<evidence type="ECO:0000256" key="1">
    <source>
        <dbReference type="ARBA" id="ARBA00022679"/>
    </source>
</evidence>
<dbReference type="Pfam" id="PF20143">
    <property type="entry name" value="NAD_kinase_C"/>
    <property type="match status" value="1"/>
</dbReference>
<reference evidence="7 8" key="1">
    <citation type="submission" date="2012-01" db="EMBL/GenBank/DDBJ databases">
        <title>The Genome Sequence of Scardovia wiggsiae F0424.</title>
        <authorList>
            <consortium name="The Broad Institute Genome Sequencing Platform"/>
            <person name="Earl A."/>
            <person name="Ward D."/>
            <person name="Feldgarden M."/>
            <person name="Gevers D."/>
            <person name="Izard J."/>
            <person name="Ganesan A."/>
            <person name="Baranova O.V."/>
            <person name="Blanton J.M."/>
            <person name="Tanner A.C."/>
            <person name="Mathney J."/>
            <person name="Dewhirst F.E."/>
            <person name="Young S.K."/>
            <person name="Zeng Q."/>
            <person name="Gargeya S."/>
            <person name="Fitzgerald M."/>
            <person name="Haas B."/>
            <person name="Abouelleil A."/>
            <person name="Alvarado L."/>
            <person name="Arachchi H.M."/>
            <person name="Berlin A."/>
            <person name="Chapman S.B."/>
            <person name="Gearin G."/>
            <person name="Goldberg J."/>
            <person name="Griggs A."/>
            <person name="Gujja S."/>
            <person name="Hansen M."/>
            <person name="Heiman D."/>
            <person name="Howarth C."/>
            <person name="Larimer J."/>
            <person name="Lui A."/>
            <person name="MacDonald P.J.P."/>
            <person name="McCowen C."/>
            <person name="Montmayeur A."/>
            <person name="Murphy C."/>
            <person name="Neiman D."/>
            <person name="Pearson M."/>
            <person name="Priest M."/>
            <person name="Roberts A."/>
            <person name="Saif S."/>
            <person name="Shea T."/>
            <person name="Sisk P."/>
            <person name="Stolte C."/>
            <person name="Sykes S."/>
            <person name="Wortman J."/>
            <person name="Nusbaum C."/>
            <person name="Birren B."/>
        </authorList>
    </citation>
    <scope>NUCLEOTIDE SEQUENCE [LARGE SCALE GENOMIC DNA]</scope>
    <source>
        <strain evidence="7 8">F0424</strain>
    </source>
</reference>
<dbReference type="GO" id="GO:0046872">
    <property type="term" value="F:metal ion binding"/>
    <property type="evidence" value="ECO:0007669"/>
    <property type="project" value="UniProtKB-UniRule"/>
</dbReference>
<dbReference type="InterPro" id="IPR016064">
    <property type="entry name" value="NAD/diacylglycerol_kinase_sf"/>
</dbReference>
<gene>
    <name evidence="6" type="primary">nadK</name>
    <name evidence="7" type="ORF">HMPREF9156_01102</name>
</gene>
<keyword evidence="3 6" id="KW-0521">NADP</keyword>
<dbReference type="RefSeq" id="WP_007148165.1">
    <property type="nucleotide sequence ID" value="NZ_AKCI01000001.1"/>
</dbReference>
<dbReference type="PANTHER" id="PTHR20275">
    <property type="entry name" value="NAD KINASE"/>
    <property type="match status" value="1"/>
</dbReference>
<proteinExistence type="inferred from homology"/>
<comment type="cofactor">
    <cofactor evidence="6">
        <name>a divalent metal cation</name>
        <dbReference type="ChEBI" id="CHEBI:60240"/>
    </cofactor>
</comment>
<dbReference type="Gene3D" id="2.60.200.30">
    <property type="entry name" value="Probable inorganic polyphosphate/atp-NAD kinase, domain 2"/>
    <property type="match status" value="1"/>
</dbReference>
<dbReference type="Proteomes" id="UP000006415">
    <property type="component" value="Unassembled WGS sequence"/>
</dbReference>
<evidence type="ECO:0000256" key="6">
    <source>
        <dbReference type="HAMAP-Rule" id="MF_00361"/>
    </source>
</evidence>
<keyword evidence="2 6" id="KW-0418">Kinase</keyword>
<sequence length="355" mass="38304">MAERIAYIVTHKRFAVSSPIVSQVARLLGAYGFSVTVLDSDSDGTQPAGRKGFSVDPSAEIVVVLGGDGTILRAVEIVKGTQVPVIGINLGHIGFLAEFESFEISKAIKRIAEKDYTIEKRMIADVELWLPHRPEPVHDWALNDTVVYHGANSPMIQVGITVDDVAVSSFGCDGVIASTPTGSTAYAFSAGGPIIWPGVKALELLPIAAHALFTRPLIAGSESSFGIHVLEVQGDDAVMTCDGRRVHTVPADSRITVRESADTLRLARLSGALFADRLVTKFNLPVVGWREQAERRIENGGPLQNTVGGSRASGTEKFIHFPHYLGTGGFNQAINDGLSEMDQYRMFNDFRADED</sequence>
<dbReference type="SUPFAM" id="SSF111331">
    <property type="entry name" value="NAD kinase/diacylglycerol kinase-like"/>
    <property type="match status" value="1"/>
</dbReference>
<dbReference type="HOGENOM" id="CLU_008831_0_0_11"/>
<dbReference type="STRING" id="857290.HMPREF9156_01102"/>
<dbReference type="InterPro" id="IPR017437">
    <property type="entry name" value="ATP-NAD_kinase_PpnK-typ_C"/>
</dbReference>
<keyword evidence="6" id="KW-0067">ATP-binding</keyword>
<evidence type="ECO:0000256" key="4">
    <source>
        <dbReference type="ARBA" id="ARBA00023027"/>
    </source>
</evidence>
<evidence type="ECO:0000256" key="3">
    <source>
        <dbReference type="ARBA" id="ARBA00022857"/>
    </source>
</evidence>